<dbReference type="EMBL" id="KZ825991">
    <property type="protein sequence ID" value="PYH90238.1"/>
    <property type="molecule type" value="Genomic_DNA"/>
</dbReference>
<dbReference type="STRING" id="1448320.A0A319DQ60"/>
<dbReference type="InterPro" id="IPR011009">
    <property type="entry name" value="Kinase-like_dom_sf"/>
</dbReference>
<dbReference type="OrthoDB" id="2687876at2759"/>
<proteinExistence type="predicted"/>
<dbReference type="VEuPathDB" id="FungiDB:BO71DRAFT_402374"/>
<evidence type="ECO:0008006" key="3">
    <source>
        <dbReference type="Google" id="ProtNLM"/>
    </source>
</evidence>
<evidence type="ECO:0000313" key="1">
    <source>
        <dbReference type="EMBL" id="PYH90238.1"/>
    </source>
</evidence>
<dbReference type="AlphaFoldDB" id="A0A319DQ60"/>
<dbReference type="Gene3D" id="1.10.510.10">
    <property type="entry name" value="Transferase(Phosphotransferase) domain 1"/>
    <property type="match status" value="1"/>
</dbReference>
<name>A0A319DQ60_9EURO</name>
<keyword evidence="2" id="KW-1185">Reference proteome</keyword>
<reference evidence="1 2" key="1">
    <citation type="submission" date="2018-02" db="EMBL/GenBank/DDBJ databases">
        <title>The genomes of Aspergillus section Nigri reveals drivers in fungal speciation.</title>
        <authorList>
            <consortium name="DOE Joint Genome Institute"/>
            <person name="Vesth T.C."/>
            <person name="Nybo J."/>
            <person name="Theobald S."/>
            <person name="Brandl J."/>
            <person name="Frisvad J.C."/>
            <person name="Nielsen K.F."/>
            <person name="Lyhne E.K."/>
            <person name="Kogle M.E."/>
            <person name="Kuo A."/>
            <person name="Riley R."/>
            <person name="Clum A."/>
            <person name="Nolan M."/>
            <person name="Lipzen A."/>
            <person name="Salamov A."/>
            <person name="Henrissat B."/>
            <person name="Wiebenga A."/>
            <person name="De vries R.P."/>
            <person name="Grigoriev I.V."/>
            <person name="Mortensen U.H."/>
            <person name="Andersen M.R."/>
            <person name="Baker S.E."/>
        </authorList>
    </citation>
    <scope>NUCLEOTIDE SEQUENCE [LARGE SCALE GENOMIC DNA]</scope>
    <source>
        <strain evidence="1 2">CBS 707.79</strain>
    </source>
</reference>
<protein>
    <recommendedName>
        <fullName evidence="3">Protein kinase domain-containing protein</fullName>
    </recommendedName>
</protein>
<gene>
    <name evidence="1" type="ORF">BO71DRAFT_402374</name>
</gene>
<accession>A0A319DQ60</accession>
<sequence length="256" mass="29169">MPPTTTPTDKVLSIDLSFTDCIYRIHRCTAKTNRIIYVTLKALDIIPEESQTYGPDVIRQLSKLENWNKEWVTLTVDRDQNGGIQSNCDAYKVHGLRAEQVLGDYPRINIFDVGTGGLEGVKSRSFRVRQAGNESRWFLKIARFGFEIGWLAREIEVYHLLAQRGKDLNLAPKILGYVYEETPDRVMGVILEEVVGYRPGIEDLEVCREGLQRLHDLDIVHGDINRDNMFITDEGVKFIDFEVASVGSTLVFFISL</sequence>
<dbReference type="Proteomes" id="UP000247810">
    <property type="component" value="Unassembled WGS sequence"/>
</dbReference>
<dbReference type="SUPFAM" id="SSF56112">
    <property type="entry name" value="Protein kinase-like (PK-like)"/>
    <property type="match status" value="1"/>
</dbReference>
<organism evidence="1 2">
    <name type="scientific">Aspergillus ellipticus CBS 707.79</name>
    <dbReference type="NCBI Taxonomy" id="1448320"/>
    <lineage>
        <taxon>Eukaryota</taxon>
        <taxon>Fungi</taxon>
        <taxon>Dikarya</taxon>
        <taxon>Ascomycota</taxon>
        <taxon>Pezizomycotina</taxon>
        <taxon>Eurotiomycetes</taxon>
        <taxon>Eurotiomycetidae</taxon>
        <taxon>Eurotiales</taxon>
        <taxon>Aspergillaceae</taxon>
        <taxon>Aspergillus</taxon>
        <taxon>Aspergillus subgen. Circumdati</taxon>
    </lineage>
</organism>
<evidence type="ECO:0000313" key="2">
    <source>
        <dbReference type="Proteomes" id="UP000247810"/>
    </source>
</evidence>